<keyword evidence="2" id="KW-1185">Reference proteome</keyword>
<evidence type="ECO:0000313" key="1">
    <source>
        <dbReference type="EMBL" id="KIO27004.1"/>
    </source>
</evidence>
<name>A0A0C3QKN7_9AGAM</name>
<dbReference type="HOGENOM" id="CLU_3070433_0_0_1"/>
<evidence type="ECO:0000313" key="2">
    <source>
        <dbReference type="Proteomes" id="UP000054248"/>
    </source>
</evidence>
<accession>A0A0C3QKN7</accession>
<reference evidence="1 2" key="1">
    <citation type="submission" date="2014-04" db="EMBL/GenBank/DDBJ databases">
        <authorList>
            <consortium name="DOE Joint Genome Institute"/>
            <person name="Kuo A."/>
            <person name="Girlanda M."/>
            <person name="Perotto S."/>
            <person name="Kohler A."/>
            <person name="Nagy L.G."/>
            <person name="Floudas D."/>
            <person name="Copeland A."/>
            <person name="Barry K.W."/>
            <person name="Cichocki N."/>
            <person name="Veneault-Fourrey C."/>
            <person name="LaButti K."/>
            <person name="Lindquist E.A."/>
            <person name="Lipzen A."/>
            <person name="Lundell T."/>
            <person name="Morin E."/>
            <person name="Murat C."/>
            <person name="Sun H."/>
            <person name="Tunlid A."/>
            <person name="Henrissat B."/>
            <person name="Grigoriev I.V."/>
            <person name="Hibbett D.S."/>
            <person name="Martin F."/>
            <person name="Nordberg H.P."/>
            <person name="Cantor M.N."/>
            <person name="Hua S.X."/>
        </authorList>
    </citation>
    <scope>NUCLEOTIDE SEQUENCE [LARGE SCALE GENOMIC DNA]</scope>
    <source>
        <strain evidence="1 2">MUT 4182</strain>
    </source>
</reference>
<proteinExistence type="predicted"/>
<protein>
    <submittedName>
        <fullName evidence="1">Uncharacterized protein</fullName>
    </submittedName>
</protein>
<dbReference type="Proteomes" id="UP000054248">
    <property type="component" value="Unassembled WGS sequence"/>
</dbReference>
<dbReference type="AlphaFoldDB" id="A0A0C3QKN7"/>
<dbReference type="EMBL" id="KN823015">
    <property type="protein sequence ID" value="KIO27004.1"/>
    <property type="molecule type" value="Genomic_DNA"/>
</dbReference>
<sequence>MPRSMIATFGQMLSHCDAHAGRSRPPCIHAKKPATLMSHSELFSPWPCFSLTV</sequence>
<organism evidence="1 2">
    <name type="scientific">Tulasnella calospora MUT 4182</name>
    <dbReference type="NCBI Taxonomy" id="1051891"/>
    <lineage>
        <taxon>Eukaryota</taxon>
        <taxon>Fungi</taxon>
        <taxon>Dikarya</taxon>
        <taxon>Basidiomycota</taxon>
        <taxon>Agaricomycotina</taxon>
        <taxon>Agaricomycetes</taxon>
        <taxon>Cantharellales</taxon>
        <taxon>Tulasnellaceae</taxon>
        <taxon>Tulasnella</taxon>
    </lineage>
</organism>
<reference evidence="2" key="2">
    <citation type="submission" date="2015-01" db="EMBL/GenBank/DDBJ databases">
        <title>Evolutionary Origins and Diversification of the Mycorrhizal Mutualists.</title>
        <authorList>
            <consortium name="DOE Joint Genome Institute"/>
            <consortium name="Mycorrhizal Genomics Consortium"/>
            <person name="Kohler A."/>
            <person name="Kuo A."/>
            <person name="Nagy L.G."/>
            <person name="Floudas D."/>
            <person name="Copeland A."/>
            <person name="Barry K.W."/>
            <person name="Cichocki N."/>
            <person name="Veneault-Fourrey C."/>
            <person name="LaButti K."/>
            <person name="Lindquist E.A."/>
            <person name="Lipzen A."/>
            <person name="Lundell T."/>
            <person name="Morin E."/>
            <person name="Murat C."/>
            <person name="Riley R."/>
            <person name="Ohm R."/>
            <person name="Sun H."/>
            <person name="Tunlid A."/>
            <person name="Henrissat B."/>
            <person name="Grigoriev I.V."/>
            <person name="Hibbett D.S."/>
            <person name="Martin F."/>
        </authorList>
    </citation>
    <scope>NUCLEOTIDE SEQUENCE [LARGE SCALE GENOMIC DNA]</scope>
    <source>
        <strain evidence="2">MUT 4182</strain>
    </source>
</reference>
<gene>
    <name evidence="1" type="ORF">M407DRAFT_243479</name>
</gene>